<dbReference type="EMBL" id="BDQV01000128">
    <property type="protein sequence ID" value="GAY55945.1"/>
    <property type="molecule type" value="Genomic_DNA"/>
</dbReference>
<reference evidence="1 2" key="1">
    <citation type="journal article" date="2017" name="Front. Genet.">
        <title>Draft sequencing of the heterozygous diploid genome of Satsuma (Citrus unshiu Marc.) using a hybrid assembly approach.</title>
        <authorList>
            <person name="Shimizu T."/>
            <person name="Tanizawa Y."/>
            <person name="Mochizuki T."/>
            <person name="Nagasaki H."/>
            <person name="Yoshioka T."/>
            <person name="Toyoda A."/>
            <person name="Fujiyama A."/>
            <person name="Kaminuma E."/>
            <person name="Nakamura Y."/>
        </authorList>
    </citation>
    <scope>NUCLEOTIDE SEQUENCE [LARGE SCALE GENOMIC DNA]</scope>
    <source>
        <strain evidence="2">cv. Miyagawa wase</strain>
    </source>
</reference>
<proteinExistence type="predicted"/>
<protein>
    <submittedName>
        <fullName evidence="1">Uncharacterized protein</fullName>
    </submittedName>
</protein>
<evidence type="ECO:0000313" key="2">
    <source>
        <dbReference type="Proteomes" id="UP000236630"/>
    </source>
</evidence>
<evidence type="ECO:0000313" key="1">
    <source>
        <dbReference type="EMBL" id="GAY55945.1"/>
    </source>
</evidence>
<gene>
    <name evidence="1" type="ORF">CUMW_167970</name>
</gene>
<comment type="caution">
    <text evidence="1">The sequence shown here is derived from an EMBL/GenBank/DDBJ whole genome shotgun (WGS) entry which is preliminary data.</text>
</comment>
<accession>A0A2H5PV34</accession>
<organism evidence="1 2">
    <name type="scientific">Citrus unshiu</name>
    <name type="common">Satsuma mandarin</name>
    <name type="synonym">Citrus nobilis var. unshiu</name>
    <dbReference type="NCBI Taxonomy" id="55188"/>
    <lineage>
        <taxon>Eukaryota</taxon>
        <taxon>Viridiplantae</taxon>
        <taxon>Streptophyta</taxon>
        <taxon>Embryophyta</taxon>
        <taxon>Tracheophyta</taxon>
        <taxon>Spermatophyta</taxon>
        <taxon>Magnoliopsida</taxon>
        <taxon>eudicotyledons</taxon>
        <taxon>Gunneridae</taxon>
        <taxon>Pentapetalae</taxon>
        <taxon>rosids</taxon>
        <taxon>malvids</taxon>
        <taxon>Sapindales</taxon>
        <taxon>Rutaceae</taxon>
        <taxon>Aurantioideae</taxon>
        <taxon>Citrus</taxon>
    </lineage>
</organism>
<name>A0A2H5PV34_CITUN</name>
<dbReference type="Proteomes" id="UP000236630">
    <property type="component" value="Unassembled WGS sequence"/>
</dbReference>
<dbReference type="AlphaFoldDB" id="A0A2H5PV34"/>
<sequence length="117" mass="13170">MFEEKYTGRENSQARCDVHRIIMECTAESARVAWVLLSIAMKIKFDSEHKNFPWMSHASAVLLPPPCAHTIILQHTPCHIAPAAQIQRTQYLANTLAAAHDFFRLLSSSSDDDSMSL</sequence>
<keyword evidence="2" id="KW-1185">Reference proteome</keyword>